<dbReference type="Pfam" id="PF00005">
    <property type="entry name" value="ABC_tran"/>
    <property type="match status" value="1"/>
</dbReference>
<dbReference type="Gene3D" id="3.40.50.300">
    <property type="entry name" value="P-loop containing nucleotide triphosphate hydrolases"/>
    <property type="match status" value="1"/>
</dbReference>
<organism evidence="4 5">
    <name type="scientific">Dankookia rubra</name>
    <dbReference type="NCBI Taxonomy" id="1442381"/>
    <lineage>
        <taxon>Bacteria</taxon>
        <taxon>Pseudomonadati</taxon>
        <taxon>Pseudomonadota</taxon>
        <taxon>Alphaproteobacteria</taxon>
        <taxon>Acetobacterales</taxon>
        <taxon>Roseomonadaceae</taxon>
        <taxon>Dankookia</taxon>
    </lineage>
</organism>
<dbReference type="Proteomes" id="UP000295096">
    <property type="component" value="Unassembled WGS sequence"/>
</dbReference>
<dbReference type="EMBL" id="SMSJ01000078">
    <property type="protein sequence ID" value="TDH59158.1"/>
    <property type="molecule type" value="Genomic_DNA"/>
</dbReference>
<protein>
    <submittedName>
        <fullName evidence="4">ATP-binding cassette domain-containing protein</fullName>
    </submittedName>
</protein>
<evidence type="ECO:0000313" key="4">
    <source>
        <dbReference type="EMBL" id="TDH59158.1"/>
    </source>
</evidence>
<proteinExistence type="predicted"/>
<dbReference type="PANTHER" id="PTHR43119">
    <property type="entry name" value="ABC TRANSPORT PROTEIN ATP-BINDING COMPONENT-RELATED"/>
    <property type="match status" value="1"/>
</dbReference>
<gene>
    <name evidence="4" type="ORF">E2C06_28900</name>
</gene>
<dbReference type="SUPFAM" id="SSF52540">
    <property type="entry name" value="P-loop containing nucleoside triphosphate hydrolases"/>
    <property type="match status" value="1"/>
</dbReference>
<dbReference type="PANTHER" id="PTHR43119:SF1">
    <property type="entry name" value="ABC TRANSPORTER DOMAIN-CONTAINING PROTEIN"/>
    <property type="match status" value="1"/>
</dbReference>
<keyword evidence="1" id="KW-0547">Nucleotide-binding</keyword>
<keyword evidence="5" id="KW-1185">Reference proteome</keyword>
<dbReference type="InterPro" id="IPR003439">
    <property type="entry name" value="ABC_transporter-like_ATP-bd"/>
</dbReference>
<dbReference type="PROSITE" id="PS50893">
    <property type="entry name" value="ABC_TRANSPORTER_2"/>
    <property type="match status" value="1"/>
</dbReference>
<dbReference type="SMART" id="SM00382">
    <property type="entry name" value="AAA"/>
    <property type="match status" value="1"/>
</dbReference>
<keyword evidence="2 4" id="KW-0067">ATP-binding</keyword>
<evidence type="ECO:0000313" key="5">
    <source>
        <dbReference type="Proteomes" id="UP000295096"/>
    </source>
</evidence>
<evidence type="ECO:0000256" key="1">
    <source>
        <dbReference type="ARBA" id="ARBA00022741"/>
    </source>
</evidence>
<sequence length="204" mass="21548">MLSVRGLRRLHLAASFDLVSGECVALRGPSGAGKTQLLRALADLDPNEGAVLLEGTASEAIPAPLWRGRVVYLAAEPGWWADTVGEHFPSWSSAAALAERLGLPAACGVWPIQQLSTGERLRLALVRALVSVPPPGPRVLLLDEPTAGLDEVAKAAAEALIAERRAATGMGVLWVTHDATQAGRVARRWLLVRNGLLEESPAPP</sequence>
<name>A0A4R5Q9G5_9PROT</name>
<dbReference type="CDD" id="cd00267">
    <property type="entry name" value="ABC_ATPase"/>
    <property type="match status" value="1"/>
</dbReference>
<dbReference type="InterPro" id="IPR003593">
    <property type="entry name" value="AAA+_ATPase"/>
</dbReference>
<evidence type="ECO:0000259" key="3">
    <source>
        <dbReference type="PROSITE" id="PS50893"/>
    </source>
</evidence>
<accession>A0A4R5Q9G5</accession>
<dbReference type="AlphaFoldDB" id="A0A4R5Q9G5"/>
<dbReference type="OrthoDB" id="9802264at2"/>
<comment type="caution">
    <text evidence="4">The sequence shown here is derived from an EMBL/GenBank/DDBJ whole genome shotgun (WGS) entry which is preliminary data.</text>
</comment>
<dbReference type="GO" id="GO:0016887">
    <property type="term" value="F:ATP hydrolysis activity"/>
    <property type="evidence" value="ECO:0007669"/>
    <property type="project" value="InterPro"/>
</dbReference>
<evidence type="ECO:0000256" key="2">
    <source>
        <dbReference type="ARBA" id="ARBA00022840"/>
    </source>
</evidence>
<feature type="domain" description="ABC transporter" evidence="3">
    <location>
        <begin position="2"/>
        <end position="204"/>
    </location>
</feature>
<dbReference type="GO" id="GO:0005524">
    <property type="term" value="F:ATP binding"/>
    <property type="evidence" value="ECO:0007669"/>
    <property type="project" value="UniProtKB-KW"/>
</dbReference>
<dbReference type="InterPro" id="IPR027417">
    <property type="entry name" value="P-loop_NTPase"/>
</dbReference>
<reference evidence="4 5" key="1">
    <citation type="journal article" date="2016" name="J. Microbiol.">
        <title>Dankookia rubra gen. nov., sp. nov., an alphaproteobacterium isolated from sediment of a shallow stream.</title>
        <authorList>
            <person name="Kim W.H."/>
            <person name="Kim D.H."/>
            <person name="Kang K."/>
            <person name="Ahn T.Y."/>
        </authorList>
    </citation>
    <scope>NUCLEOTIDE SEQUENCE [LARGE SCALE GENOMIC DNA]</scope>
    <source>
        <strain evidence="4 5">JCM30602</strain>
    </source>
</reference>